<keyword evidence="2" id="KW-1185">Reference proteome</keyword>
<dbReference type="EMBL" id="SOBR01000002">
    <property type="protein sequence ID" value="TDU23879.1"/>
    <property type="molecule type" value="Genomic_DNA"/>
</dbReference>
<dbReference type="Proteomes" id="UP000295380">
    <property type="component" value="Unassembled WGS sequence"/>
</dbReference>
<evidence type="ECO:0000313" key="2">
    <source>
        <dbReference type="Proteomes" id="UP000295380"/>
    </source>
</evidence>
<dbReference type="SUPFAM" id="SSF82771">
    <property type="entry name" value="GIY-YIG endonuclease"/>
    <property type="match status" value="1"/>
</dbReference>
<reference evidence="1 2" key="1">
    <citation type="submission" date="2019-03" db="EMBL/GenBank/DDBJ databases">
        <title>Genomic Encyclopedia of Type Strains, Phase IV (KMG-IV): sequencing the most valuable type-strain genomes for metagenomic binning, comparative biology and taxonomic classification.</title>
        <authorList>
            <person name="Goeker M."/>
        </authorList>
    </citation>
    <scope>NUCLEOTIDE SEQUENCE [LARGE SCALE GENOMIC DNA]</scope>
    <source>
        <strain evidence="1 2">DSM 6770</strain>
    </source>
</reference>
<dbReference type="AlphaFoldDB" id="A0A4R7NT75"/>
<comment type="caution">
    <text evidence="1">The sequence shown here is derived from an EMBL/GenBank/DDBJ whole genome shotgun (WGS) entry which is preliminary data.</text>
</comment>
<gene>
    <name evidence="1" type="ORF">C8E00_102379</name>
</gene>
<dbReference type="CDD" id="cd10446">
    <property type="entry name" value="GIY-YIG_unchar_1"/>
    <property type="match status" value="1"/>
</dbReference>
<proteinExistence type="predicted"/>
<dbReference type="Gene3D" id="3.40.1440.10">
    <property type="entry name" value="GIY-YIG endonuclease"/>
    <property type="match status" value="1"/>
</dbReference>
<accession>A0A4R7NT75</accession>
<evidence type="ECO:0008006" key="3">
    <source>
        <dbReference type="Google" id="ProtNLM"/>
    </source>
</evidence>
<evidence type="ECO:0000313" key="1">
    <source>
        <dbReference type="EMBL" id="TDU23879.1"/>
    </source>
</evidence>
<organism evidence="1 2">
    <name type="scientific">Chromohalobacter marismortui</name>
    <dbReference type="NCBI Taxonomy" id="42055"/>
    <lineage>
        <taxon>Bacteria</taxon>
        <taxon>Pseudomonadati</taxon>
        <taxon>Pseudomonadota</taxon>
        <taxon>Gammaproteobacteria</taxon>
        <taxon>Oceanospirillales</taxon>
        <taxon>Halomonadaceae</taxon>
        <taxon>Chromohalobacter</taxon>
    </lineage>
</organism>
<protein>
    <recommendedName>
        <fullName evidence="3">GIY-YIG domain-containing protein</fullName>
    </recommendedName>
</protein>
<name>A0A4R7NT75_9GAMM</name>
<dbReference type="InterPro" id="IPR035901">
    <property type="entry name" value="GIY-YIG_endonuc_sf"/>
</dbReference>
<sequence length="208" mass="24223">MDFYPRSNQWLFGGAFEVLERLNDRYRLKALSEFDQYVGRVLASFHRYQGMRGRAYYLESYIDKFKVREILPKRYSGEAFDGYENIESSFSELEAIIRDEKPDWKAALESIKGIYLISDASNGKKYVGSAYGGAGIWSRWASYIGTGHGWNDELVRLISREGKRYARENFRFAVLEVMANSTPDDVVHQRESHWKRVLLSRAHGYNSN</sequence>